<dbReference type="InterPro" id="IPR029063">
    <property type="entry name" value="SAM-dependent_MTases_sf"/>
</dbReference>
<dbReference type="Pfam" id="PF00590">
    <property type="entry name" value="TP_methylase"/>
    <property type="match status" value="1"/>
</dbReference>
<dbReference type="SUPFAM" id="SSF53790">
    <property type="entry name" value="Tetrapyrrole methylase"/>
    <property type="match status" value="1"/>
</dbReference>
<evidence type="ECO:0000256" key="2">
    <source>
        <dbReference type="ARBA" id="ARBA00022573"/>
    </source>
</evidence>
<sequence length="399" mass="40791">MSRFVVVGIGADGWAGLSGAAQRELGSAVRVFGSARQLDLLGSVLDAELTAWRSPMSEHLRAVLTATGGGPTHLLASGDPMFHGLGTTVAAAVGAQNVRILPHPSSVSLAAAHLGWDLSTVGVVSLVTGEIGDVLGEAGDRRRLFVLSRDASSPHTVAEMLRDNGFGDSTMTVLEQLGGPDERVFAGVAGAWGVAPGDALNVIALECAGPSRVLTPGLPDDEFAHDGQLTKQAMRALTVAALAPTGGTVLWDVGAGSGSVGIEWLRVNPTGSVVAFERNSDRIARIRSNAIRHGVAARLTVVAGDAAQTVPVFDGPAPDAVFAGGGLTAEVFSSLWSALGAGGTFVANAVSIPTQQLLVDLAARHGGALRRISIEEVAPLGTVTAWRPALPIVEWVATA</sequence>
<accession>A0ABP6LFR4</accession>
<feature type="domain" description="Tetrapyrrole methylase" evidence="6">
    <location>
        <begin position="4"/>
        <end position="189"/>
    </location>
</feature>
<gene>
    <name evidence="7" type="primary">cbiE</name>
    <name evidence="7" type="ORF">GCM10010528_22720</name>
</gene>
<evidence type="ECO:0000256" key="3">
    <source>
        <dbReference type="ARBA" id="ARBA00022603"/>
    </source>
</evidence>
<comment type="pathway">
    <text evidence="1">Cofactor biosynthesis; adenosylcobalamin biosynthesis.</text>
</comment>
<dbReference type="InterPro" id="IPR006365">
    <property type="entry name" value="Cbl_synth_CobL"/>
</dbReference>
<evidence type="ECO:0000256" key="4">
    <source>
        <dbReference type="ARBA" id="ARBA00022679"/>
    </source>
</evidence>
<proteinExistence type="predicted"/>
<protein>
    <submittedName>
        <fullName evidence="7">Precorrin-6y C5,15-methyltransferase (Decarboxylating) subunit CbiE</fullName>
    </submittedName>
</protein>
<evidence type="ECO:0000313" key="7">
    <source>
        <dbReference type="EMBL" id="GAA3042310.1"/>
    </source>
</evidence>
<name>A0ABP6LFR4_9ACTN</name>
<reference evidence="8" key="1">
    <citation type="journal article" date="2019" name="Int. J. Syst. Evol. Microbiol.">
        <title>The Global Catalogue of Microorganisms (GCM) 10K type strain sequencing project: providing services to taxonomists for standard genome sequencing and annotation.</title>
        <authorList>
            <consortium name="The Broad Institute Genomics Platform"/>
            <consortium name="The Broad Institute Genome Sequencing Center for Infectious Disease"/>
            <person name="Wu L."/>
            <person name="Ma J."/>
        </authorList>
    </citation>
    <scope>NUCLEOTIDE SEQUENCE [LARGE SCALE GENOMIC DNA]</scope>
    <source>
        <strain evidence="8">JCM 14234</strain>
    </source>
</reference>
<evidence type="ECO:0000256" key="5">
    <source>
        <dbReference type="ARBA" id="ARBA00022691"/>
    </source>
</evidence>
<dbReference type="InterPro" id="IPR035996">
    <property type="entry name" value="4pyrrol_Methylase_sf"/>
</dbReference>
<evidence type="ECO:0000259" key="6">
    <source>
        <dbReference type="Pfam" id="PF00590"/>
    </source>
</evidence>
<dbReference type="NCBIfam" id="TIGR02467">
    <property type="entry name" value="CbiE"/>
    <property type="match status" value="1"/>
</dbReference>
<dbReference type="Proteomes" id="UP001501035">
    <property type="component" value="Unassembled WGS sequence"/>
</dbReference>
<keyword evidence="8" id="KW-1185">Reference proteome</keyword>
<dbReference type="InterPro" id="IPR014776">
    <property type="entry name" value="4pyrrole_Mease_sub2"/>
</dbReference>
<dbReference type="EMBL" id="BAAAVS010000040">
    <property type="protein sequence ID" value="GAA3042310.1"/>
    <property type="molecule type" value="Genomic_DNA"/>
</dbReference>
<dbReference type="CDD" id="cd11644">
    <property type="entry name" value="Precorrin-6Y-MT"/>
    <property type="match status" value="1"/>
</dbReference>
<comment type="caution">
    <text evidence="7">The sequence shown here is derived from an EMBL/GenBank/DDBJ whole genome shotgun (WGS) entry which is preliminary data.</text>
</comment>
<dbReference type="InterPro" id="IPR012818">
    <property type="entry name" value="CbiE"/>
</dbReference>
<dbReference type="InterPro" id="IPR014008">
    <property type="entry name" value="Cbl_synth_MTase_CbiT"/>
</dbReference>
<keyword evidence="3" id="KW-0489">Methyltransferase</keyword>
<dbReference type="RefSeq" id="WP_290706470.1">
    <property type="nucleotide sequence ID" value="NZ_BAAAVS010000040.1"/>
</dbReference>
<evidence type="ECO:0000256" key="1">
    <source>
        <dbReference type="ARBA" id="ARBA00004953"/>
    </source>
</evidence>
<keyword evidence="2" id="KW-0169">Cobalamin biosynthesis</keyword>
<dbReference type="NCBIfam" id="TIGR02469">
    <property type="entry name" value="CbiT"/>
    <property type="match status" value="1"/>
</dbReference>
<keyword evidence="5" id="KW-0949">S-adenosyl-L-methionine</keyword>
<keyword evidence="4" id="KW-0808">Transferase</keyword>
<dbReference type="InterPro" id="IPR000878">
    <property type="entry name" value="4pyrrol_Mease"/>
</dbReference>
<evidence type="ECO:0000313" key="8">
    <source>
        <dbReference type="Proteomes" id="UP001501035"/>
    </source>
</evidence>
<dbReference type="InterPro" id="IPR014777">
    <property type="entry name" value="4pyrrole_Mease_sub1"/>
</dbReference>
<dbReference type="SUPFAM" id="SSF53335">
    <property type="entry name" value="S-adenosyl-L-methionine-dependent methyltransferases"/>
    <property type="match status" value="1"/>
</dbReference>
<dbReference type="Gene3D" id="3.30.950.10">
    <property type="entry name" value="Methyltransferase, Cobalt-precorrin-4 Transmethylase, Domain 2"/>
    <property type="match status" value="1"/>
</dbReference>
<organism evidence="7 8">
    <name type="scientific">Gordonia defluvii</name>
    <dbReference type="NCBI Taxonomy" id="283718"/>
    <lineage>
        <taxon>Bacteria</taxon>
        <taxon>Bacillati</taxon>
        <taxon>Actinomycetota</taxon>
        <taxon>Actinomycetes</taxon>
        <taxon>Mycobacteriales</taxon>
        <taxon>Gordoniaceae</taxon>
        <taxon>Gordonia</taxon>
    </lineage>
</organism>
<dbReference type="Gene3D" id="3.40.50.150">
    <property type="entry name" value="Vaccinia Virus protein VP39"/>
    <property type="match status" value="1"/>
</dbReference>
<dbReference type="Gene3D" id="3.40.1010.10">
    <property type="entry name" value="Cobalt-precorrin-4 Transmethylase, Domain 1"/>
    <property type="match status" value="1"/>
</dbReference>
<dbReference type="CDD" id="cd02440">
    <property type="entry name" value="AdoMet_MTases"/>
    <property type="match status" value="1"/>
</dbReference>
<dbReference type="PANTHER" id="PTHR43182:SF1">
    <property type="entry name" value="COBALT-PRECORRIN-7 C(5)-METHYLTRANSFERASE"/>
    <property type="match status" value="1"/>
</dbReference>
<dbReference type="InterPro" id="IPR050714">
    <property type="entry name" value="Cobalamin_biosynth_MTase"/>
</dbReference>
<dbReference type="PANTHER" id="PTHR43182">
    <property type="entry name" value="COBALT-PRECORRIN-6B C(15)-METHYLTRANSFERASE (DECARBOXYLATING)"/>
    <property type="match status" value="1"/>
</dbReference>
<dbReference type="PIRSF" id="PIRSF036428">
    <property type="entry name" value="CobL"/>
    <property type="match status" value="1"/>
</dbReference>